<dbReference type="Proteomes" id="UP000683246">
    <property type="component" value="Chromosome"/>
</dbReference>
<gene>
    <name evidence="5" type="ORF">HZI73_12520</name>
</gene>
<evidence type="ECO:0000256" key="3">
    <source>
        <dbReference type="ARBA" id="ARBA00023163"/>
    </source>
</evidence>
<dbReference type="PROSITE" id="PS00041">
    <property type="entry name" value="HTH_ARAC_FAMILY_1"/>
    <property type="match status" value="1"/>
</dbReference>
<keyword evidence="2" id="KW-0238">DNA-binding</keyword>
<dbReference type="PANTHER" id="PTHR43280">
    <property type="entry name" value="ARAC-FAMILY TRANSCRIPTIONAL REGULATOR"/>
    <property type="match status" value="1"/>
</dbReference>
<evidence type="ECO:0000259" key="4">
    <source>
        <dbReference type="PROSITE" id="PS01124"/>
    </source>
</evidence>
<dbReference type="InterPro" id="IPR018062">
    <property type="entry name" value="HTH_AraC-typ_CS"/>
</dbReference>
<dbReference type="InterPro" id="IPR020449">
    <property type="entry name" value="Tscrpt_reg_AraC-type_HTH"/>
</dbReference>
<dbReference type="GO" id="GO:0043565">
    <property type="term" value="F:sequence-specific DNA binding"/>
    <property type="evidence" value="ECO:0007669"/>
    <property type="project" value="InterPro"/>
</dbReference>
<evidence type="ECO:0000256" key="1">
    <source>
        <dbReference type="ARBA" id="ARBA00023015"/>
    </source>
</evidence>
<dbReference type="SUPFAM" id="SSF51215">
    <property type="entry name" value="Regulatory protein AraC"/>
    <property type="match status" value="1"/>
</dbReference>
<dbReference type="PANTHER" id="PTHR43280:SF34">
    <property type="entry name" value="ARAC-FAMILY TRANSCRIPTIONAL REGULATOR"/>
    <property type="match status" value="1"/>
</dbReference>
<dbReference type="Pfam" id="PF12833">
    <property type="entry name" value="HTH_18"/>
    <property type="match status" value="1"/>
</dbReference>
<dbReference type="AlphaFoldDB" id="A0A8J8MK00"/>
<name>A0A8J8MK00_9FIRM</name>
<dbReference type="SMART" id="SM00342">
    <property type="entry name" value="HTH_ARAC"/>
    <property type="match status" value="1"/>
</dbReference>
<dbReference type="EMBL" id="CP058649">
    <property type="protein sequence ID" value="QUI23060.1"/>
    <property type="molecule type" value="Genomic_DNA"/>
</dbReference>
<sequence>MDNAHMGKTLFSTDFQVFHQRSDHYTMDFHFHDLFEIYFNVSGGDRYLIENKVYKNNPGDLFVLNNYEVHKVMAKKDTTYERVIIIFKPEYIDHFSIEDNNLLQCFLRRKRGHFNKIHLSKEQQRVFLNHVTHLTTIQKEKFGSNLLKKTYFIQLLIYINQWFMDETHNKYQDQIYDIHETVEKIIDYIDHHLADHMSLEQLAKEFNISKYYLCQLFKKNTGVTVNHYITARRIAEAKKLLHAHKNVSEVAERTGFNDYTHFIRTFKKWVGMPPKRYTRTFY</sequence>
<feature type="domain" description="HTH araC/xylS-type" evidence="4">
    <location>
        <begin position="183"/>
        <end position="280"/>
    </location>
</feature>
<reference evidence="5" key="1">
    <citation type="submission" date="2020-07" db="EMBL/GenBank/DDBJ databases">
        <title>Vallitalea pronyensis genome.</title>
        <authorList>
            <person name="Postec A."/>
        </authorList>
    </citation>
    <scope>NUCLEOTIDE SEQUENCE</scope>
    <source>
        <strain evidence="5">FatNI3</strain>
    </source>
</reference>
<organism evidence="5 6">
    <name type="scientific">Vallitalea pronyensis</name>
    <dbReference type="NCBI Taxonomy" id="1348613"/>
    <lineage>
        <taxon>Bacteria</taxon>
        <taxon>Bacillati</taxon>
        <taxon>Bacillota</taxon>
        <taxon>Clostridia</taxon>
        <taxon>Lachnospirales</taxon>
        <taxon>Vallitaleaceae</taxon>
        <taxon>Vallitalea</taxon>
    </lineage>
</organism>
<keyword evidence="1" id="KW-0805">Transcription regulation</keyword>
<dbReference type="InterPro" id="IPR018060">
    <property type="entry name" value="HTH_AraC"/>
</dbReference>
<evidence type="ECO:0000313" key="5">
    <source>
        <dbReference type="EMBL" id="QUI23060.1"/>
    </source>
</evidence>
<evidence type="ECO:0000256" key="2">
    <source>
        <dbReference type="ARBA" id="ARBA00023125"/>
    </source>
</evidence>
<keyword evidence="6" id="KW-1185">Reference proteome</keyword>
<accession>A0A8J8MK00</accession>
<keyword evidence="3" id="KW-0804">Transcription</keyword>
<dbReference type="Gene3D" id="1.10.10.60">
    <property type="entry name" value="Homeodomain-like"/>
    <property type="match status" value="2"/>
</dbReference>
<dbReference type="KEGG" id="vpy:HZI73_12520"/>
<evidence type="ECO:0000313" key="6">
    <source>
        <dbReference type="Proteomes" id="UP000683246"/>
    </source>
</evidence>
<dbReference type="RefSeq" id="WP_212698561.1">
    <property type="nucleotide sequence ID" value="NZ_CP058649.1"/>
</dbReference>
<dbReference type="InterPro" id="IPR009057">
    <property type="entry name" value="Homeodomain-like_sf"/>
</dbReference>
<proteinExistence type="predicted"/>
<dbReference type="InterPro" id="IPR037923">
    <property type="entry name" value="HTH-like"/>
</dbReference>
<protein>
    <submittedName>
        <fullName evidence="5">Helix-turn-helix transcriptional regulator</fullName>
    </submittedName>
</protein>
<dbReference type="Gene3D" id="2.60.120.10">
    <property type="entry name" value="Jelly Rolls"/>
    <property type="match status" value="1"/>
</dbReference>
<dbReference type="PROSITE" id="PS01124">
    <property type="entry name" value="HTH_ARAC_FAMILY_2"/>
    <property type="match status" value="1"/>
</dbReference>
<dbReference type="GO" id="GO:0003700">
    <property type="term" value="F:DNA-binding transcription factor activity"/>
    <property type="evidence" value="ECO:0007669"/>
    <property type="project" value="InterPro"/>
</dbReference>
<dbReference type="InterPro" id="IPR003313">
    <property type="entry name" value="AraC-bd"/>
</dbReference>
<dbReference type="Pfam" id="PF02311">
    <property type="entry name" value="AraC_binding"/>
    <property type="match status" value="1"/>
</dbReference>
<dbReference type="InterPro" id="IPR014710">
    <property type="entry name" value="RmlC-like_jellyroll"/>
</dbReference>
<dbReference type="PRINTS" id="PR00032">
    <property type="entry name" value="HTHARAC"/>
</dbReference>
<dbReference type="SUPFAM" id="SSF46689">
    <property type="entry name" value="Homeodomain-like"/>
    <property type="match status" value="2"/>
</dbReference>